<dbReference type="SUPFAM" id="SSF52266">
    <property type="entry name" value="SGNH hydrolase"/>
    <property type="match status" value="1"/>
</dbReference>
<dbReference type="InterPro" id="IPR051532">
    <property type="entry name" value="Ester_Hydrolysis_Enzymes"/>
</dbReference>
<feature type="domain" description="SGNH hydrolase-type esterase" evidence="2">
    <location>
        <begin position="7"/>
        <end position="186"/>
    </location>
</feature>
<sequence>MQTVLIYGDSNTHGTKPLQRPGQSERFSPAHRWPAVMAAQLGPDVRVIDEGLPGRTTVHDDPIEGGARNGLSVLPAILPSHAPIDLLVIMLGTNDLKSRFSVTSWEIARSVERLVLAARDELPGLAVLIVAPVPVREVGGLKEVYVGAERRQEGLIAHLAQIAKAQGCGFVDAGSYIEVSDIDGVHWDAEAHVSFAAVMAEKVADQLGAEG</sequence>
<protein>
    <submittedName>
        <fullName evidence="3">Lysophospholipase L1-like esterase</fullName>
    </submittedName>
</protein>
<dbReference type="Pfam" id="PF13472">
    <property type="entry name" value="Lipase_GDSL_2"/>
    <property type="match status" value="1"/>
</dbReference>
<dbReference type="CDD" id="cd01839">
    <property type="entry name" value="SGNH_arylesterase_like"/>
    <property type="match status" value="1"/>
</dbReference>
<dbReference type="Proteomes" id="UP000295696">
    <property type="component" value="Unassembled WGS sequence"/>
</dbReference>
<dbReference type="EMBL" id="SLZU01000003">
    <property type="protein sequence ID" value="TCS65587.1"/>
    <property type="molecule type" value="Genomic_DNA"/>
</dbReference>
<evidence type="ECO:0000259" key="2">
    <source>
        <dbReference type="Pfam" id="PF13472"/>
    </source>
</evidence>
<dbReference type="AlphaFoldDB" id="A0A4R3JHX0"/>
<evidence type="ECO:0000313" key="4">
    <source>
        <dbReference type="Proteomes" id="UP000295696"/>
    </source>
</evidence>
<comment type="caution">
    <text evidence="3">The sequence shown here is derived from an EMBL/GenBank/DDBJ whole genome shotgun (WGS) entry which is preliminary data.</text>
</comment>
<evidence type="ECO:0000313" key="3">
    <source>
        <dbReference type="EMBL" id="TCS65587.1"/>
    </source>
</evidence>
<name>A0A4R3JHX0_9RHOB</name>
<evidence type="ECO:0000256" key="1">
    <source>
        <dbReference type="SAM" id="MobiDB-lite"/>
    </source>
</evidence>
<dbReference type="RefSeq" id="WP_132242995.1">
    <property type="nucleotide sequence ID" value="NZ_SLZU01000003.1"/>
</dbReference>
<dbReference type="GO" id="GO:0016788">
    <property type="term" value="F:hydrolase activity, acting on ester bonds"/>
    <property type="evidence" value="ECO:0007669"/>
    <property type="project" value="UniProtKB-ARBA"/>
</dbReference>
<gene>
    <name evidence="3" type="ORF">EDD52_1032</name>
</gene>
<dbReference type="OrthoDB" id="164654at2"/>
<dbReference type="InterPro" id="IPR036514">
    <property type="entry name" value="SGNH_hydro_sf"/>
</dbReference>
<dbReference type="PANTHER" id="PTHR30383">
    <property type="entry name" value="THIOESTERASE 1/PROTEASE 1/LYSOPHOSPHOLIPASE L1"/>
    <property type="match status" value="1"/>
</dbReference>
<feature type="compositionally biased region" description="Polar residues" evidence="1">
    <location>
        <begin position="1"/>
        <end position="14"/>
    </location>
</feature>
<organism evidence="3 4">
    <name type="scientific">Primorskyibacter sedentarius</name>
    <dbReference type="NCBI Taxonomy" id="745311"/>
    <lineage>
        <taxon>Bacteria</taxon>
        <taxon>Pseudomonadati</taxon>
        <taxon>Pseudomonadota</taxon>
        <taxon>Alphaproteobacteria</taxon>
        <taxon>Rhodobacterales</taxon>
        <taxon>Roseobacteraceae</taxon>
        <taxon>Primorskyibacter</taxon>
    </lineage>
</organism>
<dbReference type="InterPro" id="IPR013830">
    <property type="entry name" value="SGNH_hydro"/>
</dbReference>
<accession>A0A4R3JHX0</accession>
<dbReference type="Gene3D" id="3.40.50.1110">
    <property type="entry name" value="SGNH hydrolase"/>
    <property type="match status" value="1"/>
</dbReference>
<dbReference type="PANTHER" id="PTHR30383:SF29">
    <property type="entry name" value="SGNH HYDROLASE-TYPE ESTERASE DOMAIN-CONTAINING PROTEIN"/>
    <property type="match status" value="1"/>
</dbReference>
<proteinExistence type="predicted"/>
<reference evidence="3 4" key="1">
    <citation type="submission" date="2019-03" db="EMBL/GenBank/DDBJ databases">
        <title>Genomic Encyclopedia of Type Strains, Phase IV (KMG-IV): sequencing the most valuable type-strain genomes for metagenomic binning, comparative biology and taxonomic classification.</title>
        <authorList>
            <person name="Goeker M."/>
        </authorList>
    </citation>
    <scope>NUCLEOTIDE SEQUENCE [LARGE SCALE GENOMIC DNA]</scope>
    <source>
        <strain evidence="3 4">DSM 104836</strain>
    </source>
</reference>
<keyword evidence="4" id="KW-1185">Reference proteome</keyword>
<feature type="region of interest" description="Disordered" evidence="1">
    <location>
        <begin position="1"/>
        <end position="26"/>
    </location>
</feature>